<protein>
    <recommendedName>
        <fullName evidence="2">STB6-like N-terminal domain-containing protein</fullName>
    </recommendedName>
</protein>
<dbReference type="Pfam" id="PF25995">
    <property type="entry name" value="STB6_N"/>
    <property type="match status" value="1"/>
</dbReference>
<dbReference type="VEuPathDB" id="FungiDB:PSHT_04788"/>
<feature type="region of interest" description="Disordered" evidence="1">
    <location>
        <begin position="589"/>
        <end position="624"/>
    </location>
</feature>
<reference evidence="3" key="1">
    <citation type="submission" date="2017-12" db="EMBL/GenBank/DDBJ databases">
        <title>Gene loss provides genomic basis for host adaptation in cereal stripe rust fungi.</title>
        <authorList>
            <person name="Xia C."/>
        </authorList>
    </citation>
    <scope>NUCLEOTIDE SEQUENCE [LARGE SCALE GENOMIC DNA]</scope>
    <source>
        <strain evidence="3">93-210</strain>
    </source>
</reference>
<dbReference type="InterPro" id="IPR038919">
    <property type="entry name" value="STB2/STB2"/>
</dbReference>
<evidence type="ECO:0000313" key="3">
    <source>
        <dbReference type="EMBL" id="POW00378.1"/>
    </source>
</evidence>
<evidence type="ECO:0000256" key="1">
    <source>
        <dbReference type="SAM" id="MobiDB-lite"/>
    </source>
</evidence>
<accession>A0A2S4UT04</accession>
<sequence length="850" mass="95748">MNSEQRLLLSSALGPDNPIRDCTDPYDLRKSFELVQRNVVVHGFELYIIEQWLTDRTFGNPTLLVSAAPTDEVLVDVYRLRPIQHPGGSKSTLVDDRWKEIIERIAELDGSRPQQTPLGTLFVRPLSAVRNDRFNLIKIEPSPDPTGPGTLSYKSIKEKLFCNINLRRMGFTPRTGLDLLPPSSSQRKNFLRTFLLPDHLETDDTEFRQLVLTLVNLIQAALHLFGMGPMRHETISELMAPKQCSDREDEENRSTPKDKRKFFSPQEQRTSLHQIQTGLPPLHRLGWLTSIPESPALSSSLLASIISTILWAEHRLIAETSKEISRKLSDPFRHPRSFLKAWVNFQMANELEPEPFLSFYGLQELIETSVSGSSPAQRRRFPRPKGFGRGTESSSYAMKPSTNLGSVLRHLSELSPSTLEKFHNLHHPSSDSSLSLDPPLHYEPHTLQIHSLHRLWFPSRSSGDDEPERARFLTHLPDSHDHTVAGSGKTFLKPFVKGVASAGRSVGAGIYHAGKVVDAITDLTERISAPRNTGSPNLLAASTSEFGPVMEASSVFFSSHILLTNDNLLMLNLLHDGVIGTISPHREVVPEERREKPKRFKGPFKKGTGNYGPGNSSDAGSEGYVPRAGLSRLDSLELSRDEFPHLDSRISSRKRYSRAHTDHIGISKCDDEEPEVMNNNSDDETNGTTDRAAAIYNYEAVFPKARNQSISKMAFAKRRHSIQIPQDYNLVTVRHSTRKQNLEVQLVWNYRMLKKMEQRQRAVLEAFEVLEALYHSTAKEAEIKSREVKDRLEGYVEQNKVASELLSFLALRSATTKPIYGPQRPKLGIRPVTLNTNNDNFGVEQVVQLG</sequence>
<name>A0A2S4UT04_9BASI</name>
<dbReference type="PANTHER" id="PTHR31011">
    <property type="entry name" value="PROTEIN STB2-RELATED"/>
    <property type="match status" value="1"/>
</dbReference>
<dbReference type="EMBL" id="PKSL01000180">
    <property type="protein sequence ID" value="POW00378.1"/>
    <property type="molecule type" value="Genomic_DNA"/>
</dbReference>
<feature type="region of interest" description="Disordered" evidence="1">
    <location>
        <begin position="240"/>
        <end position="273"/>
    </location>
</feature>
<dbReference type="Proteomes" id="UP000239156">
    <property type="component" value="Unassembled WGS sequence"/>
</dbReference>
<keyword evidence="4" id="KW-1185">Reference proteome</keyword>
<proteinExistence type="predicted"/>
<feature type="domain" description="STB6-like N-terminal" evidence="2">
    <location>
        <begin position="29"/>
        <end position="169"/>
    </location>
</feature>
<dbReference type="AlphaFoldDB" id="A0A2S4UT04"/>
<dbReference type="VEuPathDB" id="FungiDB:PSHT_04787"/>
<evidence type="ECO:0000313" key="4">
    <source>
        <dbReference type="Proteomes" id="UP000239156"/>
    </source>
</evidence>
<comment type="caution">
    <text evidence="3">The sequence shown here is derived from an EMBL/GenBank/DDBJ whole genome shotgun (WGS) entry which is preliminary data.</text>
</comment>
<evidence type="ECO:0000259" key="2">
    <source>
        <dbReference type="Pfam" id="PF25995"/>
    </source>
</evidence>
<gene>
    <name evidence="3" type="ORF">PSTT_13182</name>
</gene>
<dbReference type="VEuPathDB" id="FungiDB:PSTT_13182"/>
<organism evidence="3 4">
    <name type="scientific">Puccinia striiformis</name>
    <dbReference type="NCBI Taxonomy" id="27350"/>
    <lineage>
        <taxon>Eukaryota</taxon>
        <taxon>Fungi</taxon>
        <taxon>Dikarya</taxon>
        <taxon>Basidiomycota</taxon>
        <taxon>Pucciniomycotina</taxon>
        <taxon>Pucciniomycetes</taxon>
        <taxon>Pucciniales</taxon>
        <taxon>Pucciniaceae</taxon>
        <taxon>Puccinia</taxon>
    </lineage>
</organism>
<dbReference type="GO" id="GO:0070822">
    <property type="term" value="C:Sin3-type complex"/>
    <property type="evidence" value="ECO:0007669"/>
    <property type="project" value="TreeGrafter"/>
</dbReference>
<feature type="region of interest" description="Disordered" evidence="1">
    <location>
        <begin position="371"/>
        <end position="399"/>
    </location>
</feature>
<feature type="compositionally biased region" description="Basic and acidic residues" evidence="1">
    <location>
        <begin position="244"/>
        <end position="257"/>
    </location>
</feature>
<dbReference type="PANTHER" id="PTHR31011:SF2">
    <property type="entry name" value="PROTEIN STB2-RELATED"/>
    <property type="match status" value="1"/>
</dbReference>
<dbReference type="InterPro" id="IPR059025">
    <property type="entry name" value="STB6_N"/>
</dbReference>